<gene>
    <name evidence="2" type="ORF">H8S45_10905</name>
</gene>
<dbReference type="AlphaFoldDB" id="A0A923LVJ8"/>
<evidence type="ECO:0000313" key="3">
    <source>
        <dbReference type="Proteomes" id="UP000606499"/>
    </source>
</evidence>
<evidence type="ECO:0000313" key="2">
    <source>
        <dbReference type="EMBL" id="MBC5725964.1"/>
    </source>
</evidence>
<organism evidence="2 3">
    <name type="scientific">Agathobaculum faecis</name>
    <dbReference type="NCBI Taxonomy" id="2763013"/>
    <lineage>
        <taxon>Bacteria</taxon>
        <taxon>Bacillati</taxon>
        <taxon>Bacillota</taxon>
        <taxon>Clostridia</taxon>
        <taxon>Eubacteriales</taxon>
        <taxon>Butyricicoccaceae</taxon>
        <taxon>Agathobaculum</taxon>
    </lineage>
</organism>
<accession>A0A923LVJ8</accession>
<dbReference type="EMBL" id="JACOPL010000009">
    <property type="protein sequence ID" value="MBC5725964.1"/>
    <property type="molecule type" value="Genomic_DNA"/>
</dbReference>
<proteinExistence type="predicted"/>
<name>A0A923LVJ8_9FIRM</name>
<dbReference type="RefSeq" id="WP_054327346.1">
    <property type="nucleotide sequence ID" value="NZ_JACOPL010000009.1"/>
</dbReference>
<feature type="region of interest" description="Disordered" evidence="1">
    <location>
        <begin position="22"/>
        <end position="43"/>
    </location>
</feature>
<dbReference type="Proteomes" id="UP000606499">
    <property type="component" value="Unassembled WGS sequence"/>
</dbReference>
<sequence>MDNDMLSSLLNDPDALQNAMKTVSDMLGSPQQPAGAPASKDYDPSAELMERALPVISTILQSGQGAVKPEKRVLLNAVKPFVTDEVAGQFDHAMRLVSIARIARTVLGQLGQSGGTSSDDGTQSL</sequence>
<reference evidence="2" key="1">
    <citation type="submission" date="2020-08" db="EMBL/GenBank/DDBJ databases">
        <title>Genome public.</title>
        <authorList>
            <person name="Liu C."/>
            <person name="Sun Q."/>
        </authorList>
    </citation>
    <scope>NUCLEOTIDE SEQUENCE</scope>
    <source>
        <strain evidence="2">NSJ-28</strain>
    </source>
</reference>
<protein>
    <submittedName>
        <fullName evidence="2">Uncharacterized protein</fullName>
    </submittedName>
</protein>
<evidence type="ECO:0000256" key="1">
    <source>
        <dbReference type="SAM" id="MobiDB-lite"/>
    </source>
</evidence>
<keyword evidence="3" id="KW-1185">Reference proteome</keyword>
<comment type="caution">
    <text evidence="2">The sequence shown here is derived from an EMBL/GenBank/DDBJ whole genome shotgun (WGS) entry which is preliminary data.</text>
</comment>